<evidence type="ECO:0000256" key="3">
    <source>
        <dbReference type="ARBA" id="ARBA00023125"/>
    </source>
</evidence>
<dbReference type="Gene3D" id="3.40.1810.10">
    <property type="entry name" value="Transcription factor, MADS-box"/>
    <property type="match status" value="1"/>
</dbReference>
<keyword evidence="3" id="KW-0238">DNA-binding</keyword>
<dbReference type="InterPro" id="IPR033897">
    <property type="entry name" value="SRF-like_MADS-box"/>
</dbReference>
<reference evidence="7" key="1">
    <citation type="journal article" date="2013" name="Nat. Commun.">
        <title>Whole-genome sequencing of Oryza brachyantha reveals mechanisms underlying Oryza genome evolution.</title>
        <authorList>
            <person name="Chen J."/>
            <person name="Huang Q."/>
            <person name="Gao D."/>
            <person name="Wang J."/>
            <person name="Lang Y."/>
            <person name="Liu T."/>
            <person name="Li B."/>
            <person name="Bai Z."/>
            <person name="Luis Goicoechea J."/>
            <person name="Liang C."/>
            <person name="Chen C."/>
            <person name="Zhang W."/>
            <person name="Sun S."/>
            <person name="Liao Y."/>
            <person name="Zhang X."/>
            <person name="Yang L."/>
            <person name="Song C."/>
            <person name="Wang M."/>
            <person name="Shi J."/>
            <person name="Liu G."/>
            <person name="Liu J."/>
            <person name="Zhou H."/>
            <person name="Zhou W."/>
            <person name="Yu Q."/>
            <person name="An N."/>
            <person name="Chen Y."/>
            <person name="Cai Q."/>
            <person name="Wang B."/>
            <person name="Liu B."/>
            <person name="Min J."/>
            <person name="Huang Y."/>
            <person name="Wu H."/>
            <person name="Li Z."/>
            <person name="Zhang Y."/>
            <person name="Yin Y."/>
            <person name="Song W."/>
            <person name="Jiang J."/>
            <person name="Jackson S.A."/>
            <person name="Wing R.A."/>
            <person name="Wang J."/>
            <person name="Chen M."/>
        </authorList>
    </citation>
    <scope>NUCLEOTIDE SEQUENCE [LARGE SCALE GENOMIC DNA]</scope>
    <source>
        <strain evidence="7">cv. IRGC 101232</strain>
    </source>
</reference>
<feature type="domain" description="MADS-box" evidence="6">
    <location>
        <begin position="1"/>
        <end position="50"/>
    </location>
</feature>
<dbReference type="CDD" id="cd00266">
    <property type="entry name" value="MADS_SRF_like"/>
    <property type="match status" value="1"/>
</dbReference>
<proteinExistence type="predicted"/>
<dbReference type="GeneID" id="102716730"/>
<protein>
    <recommendedName>
        <fullName evidence="6">MADS-box domain-containing protein</fullName>
    </recommendedName>
</protein>
<dbReference type="HOGENOM" id="CLU_053053_7_2_1"/>
<dbReference type="SMART" id="SM00432">
    <property type="entry name" value="MADS"/>
    <property type="match status" value="1"/>
</dbReference>
<dbReference type="EnsemblPlants" id="OB01G21760.1">
    <property type="protein sequence ID" value="OB01G21760.1"/>
    <property type="gene ID" value="OB01G21760"/>
</dbReference>
<dbReference type="PANTHER" id="PTHR11945">
    <property type="entry name" value="MADS BOX PROTEIN"/>
    <property type="match status" value="1"/>
</dbReference>
<evidence type="ECO:0000256" key="1">
    <source>
        <dbReference type="ARBA" id="ARBA00004123"/>
    </source>
</evidence>
<keyword evidence="2" id="KW-0805">Transcription regulation</keyword>
<keyword evidence="4" id="KW-0804">Transcription</keyword>
<dbReference type="InterPro" id="IPR002100">
    <property type="entry name" value="TF_MADSbox"/>
</dbReference>
<dbReference type="GO" id="GO:0000978">
    <property type="term" value="F:RNA polymerase II cis-regulatory region sequence-specific DNA binding"/>
    <property type="evidence" value="ECO:0007669"/>
    <property type="project" value="TreeGrafter"/>
</dbReference>
<dbReference type="PROSITE" id="PS50066">
    <property type="entry name" value="MADS_BOX_2"/>
    <property type="match status" value="1"/>
</dbReference>
<comment type="subcellular location">
    <subcellularLocation>
        <location evidence="1">Nucleus</location>
    </subcellularLocation>
</comment>
<dbReference type="GO" id="GO:0045944">
    <property type="term" value="P:positive regulation of transcription by RNA polymerase II"/>
    <property type="evidence" value="ECO:0007669"/>
    <property type="project" value="InterPro"/>
</dbReference>
<gene>
    <name evidence="7" type="primary">LOC102716730</name>
</gene>
<accession>J3KYX0</accession>
<evidence type="ECO:0000313" key="7">
    <source>
        <dbReference type="EnsemblPlants" id="OB01G21760.1"/>
    </source>
</evidence>
<reference evidence="7" key="2">
    <citation type="submission" date="2013-04" db="UniProtKB">
        <authorList>
            <consortium name="EnsemblPlants"/>
        </authorList>
    </citation>
    <scope>IDENTIFICATION</scope>
</reference>
<dbReference type="OMA" id="TIMLYEA"/>
<dbReference type="GO" id="GO:0046983">
    <property type="term" value="F:protein dimerization activity"/>
    <property type="evidence" value="ECO:0007669"/>
    <property type="project" value="InterPro"/>
</dbReference>
<dbReference type="Gramene" id="OB01G21760.1">
    <property type="protein sequence ID" value="OB01G21760.1"/>
    <property type="gene ID" value="OB01G21760"/>
</dbReference>
<dbReference type="InterPro" id="IPR036879">
    <property type="entry name" value="TF_MADSbox_sf"/>
</dbReference>
<dbReference type="OrthoDB" id="678337at2759"/>
<dbReference type="Proteomes" id="UP000006038">
    <property type="component" value="Chromosome 1"/>
</dbReference>
<dbReference type="RefSeq" id="XP_006644077.1">
    <property type="nucleotide sequence ID" value="XM_006644014.1"/>
</dbReference>
<keyword evidence="5" id="KW-0539">Nucleus</keyword>
<evidence type="ECO:0000259" key="6">
    <source>
        <dbReference type="PROSITE" id="PS50066"/>
    </source>
</evidence>
<organism evidence="7">
    <name type="scientific">Oryza brachyantha</name>
    <name type="common">malo sina</name>
    <dbReference type="NCBI Taxonomy" id="4533"/>
    <lineage>
        <taxon>Eukaryota</taxon>
        <taxon>Viridiplantae</taxon>
        <taxon>Streptophyta</taxon>
        <taxon>Embryophyta</taxon>
        <taxon>Tracheophyta</taxon>
        <taxon>Spermatophyta</taxon>
        <taxon>Magnoliopsida</taxon>
        <taxon>Liliopsida</taxon>
        <taxon>Poales</taxon>
        <taxon>Poaceae</taxon>
        <taxon>BOP clade</taxon>
        <taxon>Oryzoideae</taxon>
        <taxon>Oryzeae</taxon>
        <taxon>Oryzinae</taxon>
        <taxon>Oryza</taxon>
    </lineage>
</organism>
<evidence type="ECO:0000256" key="2">
    <source>
        <dbReference type="ARBA" id="ARBA00023015"/>
    </source>
</evidence>
<evidence type="ECO:0000256" key="5">
    <source>
        <dbReference type="ARBA" id="ARBA00023242"/>
    </source>
</evidence>
<dbReference type="PRINTS" id="PR00404">
    <property type="entry name" value="MADSDOMAIN"/>
</dbReference>
<dbReference type="AlphaFoldDB" id="J3KYX0"/>
<dbReference type="GO" id="GO:0005634">
    <property type="term" value="C:nucleus"/>
    <property type="evidence" value="ECO:0007669"/>
    <property type="project" value="UniProtKB-SubCell"/>
</dbReference>
<dbReference type="Pfam" id="PF00319">
    <property type="entry name" value="SRF-TF"/>
    <property type="match status" value="1"/>
</dbReference>
<name>J3KYX0_ORYBR</name>
<dbReference type="KEGG" id="obr:102716730"/>
<dbReference type="SUPFAM" id="SSF55455">
    <property type="entry name" value="SRF-like"/>
    <property type="match status" value="1"/>
</dbReference>
<evidence type="ECO:0000313" key="8">
    <source>
        <dbReference type="Proteomes" id="UP000006038"/>
    </source>
</evidence>
<evidence type="ECO:0000256" key="4">
    <source>
        <dbReference type="ARBA" id="ARBA00023163"/>
    </source>
</evidence>
<dbReference type="eggNOG" id="KOG0014">
    <property type="taxonomic scope" value="Eukaryota"/>
</dbReference>
<dbReference type="PANTHER" id="PTHR11945:SF387">
    <property type="entry name" value="AGAMOUS-LIKE MADS-BOX PROTEIN AGL80"/>
    <property type="match status" value="1"/>
</dbReference>
<keyword evidence="8" id="KW-1185">Reference proteome</keyword>
<dbReference type="GO" id="GO:0000981">
    <property type="term" value="F:DNA-binding transcription factor activity, RNA polymerase II-specific"/>
    <property type="evidence" value="ECO:0007669"/>
    <property type="project" value="InterPro"/>
</dbReference>
<sequence length="237" mass="26528">MARNRIILKRIVKDSTRRLTLKKRRKGLIKKAGELASLCGIGVCVVVYGEEEVHPEVWPSAPETRAILSRFNAAPNVDRFKKVTNQEDYLHKRIAKVQEHMSKTNDENFERDATVMLYEAAKSKRPIADLNIKELTDLGMVIDERIKNTKEYIEHRGGAPLMEPLPMLQVEPSSMPSLVPYANGISMQGNKRMKVGTQQKGWFMNMSTMTRGGLGTSTYDSFGTRGDAGVGTSARGE</sequence>